<proteinExistence type="predicted"/>
<organism evidence="1 2">
    <name type="scientific">Salmonella enterica I</name>
    <dbReference type="NCBI Taxonomy" id="59201"/>
    <lineage>
        <taxon>Bacteria</taxon>
        <taxon>Pseudomonadati</taxon>
        <taxon>Pseudomonadota</taxon>
        <taxon>Gammaproteobacteria</taxon>
        <taxon>Enterobacterales</taxon>
        <taxon>Enterobacteriaceae</taxon>
        <taxon>Salmonella</taxon>
    </lineage>
</organism>
<dbReference type="Proteomes" id="UP000297783">
    <property type="component" value="Unassembled WGS sequence"/>
</dbReference>
<reference evidence="1 2" key="1">
    <citation type="submission" date="2018-03" db="EMBL/GenBank/DDBJ databases">
        <title>Non-Typhoidal Salmonella genome sequencing and assembly.</title>
        <authorList>
            <person name="Matchawe C."/>
        </authorList>
    </citation>
    <scope>NUCLEOTIDE SEQUENCE [LARGE SCALE GENOMIC DNA]</scope>
    <source>
        <strain evidence="1 2">98se</strain>
    </source>
</reference>
<evidence type="ECO:0000313" key="1">
    <source>
        <dbReference type="EMBL" id="TGC40995.1"/>
    </source>
</evidence>
<name>A0A3T7FRF6_SALET</name>
<protein>
    <submittedName>
        <fullName evidence="1">Uncharacterized protein</fullName>
    </submittedName>
</protein>
<sequence>MFHDDFKFERELEVIDFINNKIKRCRKCGTELHYKEKFYNTDKICNRCKGRRSFDEIDVNPLAVQNKNNHISAIQNVKYALLLADNIEKKRITTEKDFLEKYTQWQLNNEKAEKAWKEKQASTLSDRKKSKSPSITPNLTDERLGEIISNYDLGEGLNVSHDELISIVWEVMYHRGINKTF</sequence>
<dbReference type="EMBL" id="PYJV01000027">
    <property type="protein sequence ID" value="TGC40995.1"/>
    <property type="molecule type" value="Genomic_DNA"/>
</dbReference>
<evidence type="ECO:0000313" key="2">
    <source>
        <dbReference type="Proteomes" id="UP000297783"/>
    </source>
</evidence>
<dbReference type="AlphaFoldDB" id="A0A3T7FRF6"/>
<comment type="caution">
    <text evidence="1">The sequence shown here is derived from an EMBL/GenBank/DDBJ whole genome shotgun (WGS) entry which is preliminary data.</text>
</comment>
<accession>A0A3T7FRF6</accession>
<gene>
    <name evidence="1" type="ORF">C9E93_04125</name>
</gene>